<keyword evidence="12" id="KW-0520">NAD</keyword>
<dbReference type="GO" id="GO:0009086">
    <property type="term" value="P:methionine biosynthetic process"/>
    <property type="evidence" value="ECO:0007669"/>
    <property type="project" value="UniProtKB-KW"/>
</dbReference>
<dbReference type="RefSeq" id="WP_015005853.1">
    <property type="nucleotide sequence ID" value="NZ_KE646809.1"/>
</dbReference>
<dbReference type="GO" id="GO:0009088">
    <property type="term" value="P:threonine biosynthetic process"/>
    <property type="evidence" value="ECO:0007669"/>
    <property type="project" value="UniProtKB-KW"/>
</dbReference>
<dbReference type="PANTHER" id="PTHR43331:SF1">
    <property type="entry name" value="HOMOSERINE DEHYDROGENASE"/>
    <property type="match status" value="1"/>
</dbReference>
<protein>
    <recommendedName>
        <fullName evidence="6">Homoserine dehydrogenase</fullName>
        <ecNumber evidence="5">1.1.1.3</ecNumber>
    </recommendedName>
</protein>
<keyword evidence="13" id="KW-0486">Methionine biosynthesis</keyword>
<evidence type="ECO:0000259" key="18">
    <source>
        <dbReference type="PROSITE" id="PS51671"/>
    </source>
</evidence>
<dbReference type="InterPro" id="IPR001342">
    <property type="entry name" value="HDH_cat"/>
</dbReference>
<dbReference type="Gene3D" id="3.30.70.260">
    <property type="match status" value="1"/>
</dbReference>
<feature type="binding site" evidence="16">
    <location>
        <position position="105"/>
    </location>
    <ligand>
        <name>NADPH</name>
        <dbReference type="ChEBI" id="CHEBI:57783"/>
    </ligand>
</feature>
<dbReference type="SUPFAM" id="SSF55347">
    <property type="entry name" value="Glyceraldehyde-3-phosphate dehydrogenase-like, C-terminal domain"/>
    <property type="match status" value="1"/>
</dbReference>
<dbReference type="AlphaFoldDB" id="A0AB33YZG3"/>
<evidence type="ECO:0000256" key="4">
    <source>
        <dbReference type="ARBA" id="ARBA00006753"/>
    </source>
</evidence>
<evidence type="ECO:0000256" key="6">
    <source>
        <dbReference type="ARBA" id="ARBA00013376"/>
    </source>
</evidence>
<dbReference type="Pfam" id="PF00742">
    <property type="entry name" value="Homoserine_dh"/>
    <property type="match status" value="1"/>
</dbReference>
<dbReference type="SUPFAM" id="SSF55021">
    <property type="entry name" value="ACT-like"/>
    <property type="match status" value="1"/>
</dbReference>
<dbReference type="InterPro" id="IPR045865">
    <property type="entry name" value="ACT-like_dom_sf"/>
</dbReference>
<evidence type="ECO:0000256" key="3">
    <source>
        <dbReference type="ARBA" id="ARBA00005062"/>
    </source>
</evidence>
<organism evidence="19 20">
    <name type="scientific">Cycloclasticus pugetii</name>
    <dbReference type="NCBI Taxonomy" id="34068"/>
    <lineage>
        <taxon>Bacteria</taxon>
        <taxon>Pseudomonadati</taxon>
        <taxon>Pseudomonadota</taxon>
        <taxon>Gammaproteobacteria</taxon>
        <taxon>Thiotrichales</taxon>
        <taxon>Piscirickettsiaceae</taxon>
        <taxon>Cycloclasticus</taxon>
    </lineage>
</organism>
<gene>
    <name evidence="19" type="ORF">L196_09164</name>
</gene>
<sequence>MKVVKVGLLGLGTVGGGTVNVLTKNAQEISRRSGCEIVVSSASARDITRPRICNTDTLHLTTDSQEIINDPDVQIVVELMGGIEPAKSLILEALSKGKHVVTANKALIANHGNELFVAAAENKVTLAYEAAIAGGIPIVKAMREGLSANSIEWLAGIINGTGNFILTEMFEKGSVFSDVLKEAQELGYAEADPEYDVEGIDAAHKLCILASLAFGMPLNFERVYTEGISTVTPLDIAYADELGYRVKHLGVARKTKMGVEMRVHPTLIPEKRLIANVDGVMNAVVVKGNAVGPTLYYGAGAGAEATASAVIADIIDICRDLDTPTVNAVPALGFATSALEELPILPIESITTAFYLRLSVEDKPGVMAAITKILADHGISIEAVQQKEPEQHGDKAQVILLTDSVVEKSLINALTEIESLDSINQPAVRIRVESLQ</sequence>
<comment type="caution">
    <text evidence="19">The sequence shown here is derived from an EMBL/GenBank/DDBJ whole genome shotgun (WGS) entry which is preliminary data.</text>
</comment>
<evidence type="ECO:0000256" key="15">
    <source>
        <dbReference type="PIRSR" id="PIRSR000098-1"/>
    </source>
</evidence>
<evidence type="ECO:0000256" key="5">
    <source>
        <dbReference type="ARBA" id="ARBA00013213"/>
    </source>
</evidence>
<proteinExistence type="inferred from homology"/>
<keyword evidence="11 19" id="KW-0560">Oxidoreductase</keyword>
<feature type="binding site" evidence="16">
    <location>
        <begin position="9"/>
        <end position="16"/>
    </location>
    <ligand>
        <name>NADP(+)</name>
        <dbReference type="ChEBI" id="CHEBI:58349"/>
    </ligand>
</feature>
<comment type="similarity">
    <text evidence="4 17">Belongs to the homoserine dehydrogenase family.</text>
</comment>
<dbReference type="InterPro" id="IPR005106">
    <property type="entry name" value="Asp/hSer_DH_NAD-bd"/>
</dbReference>
<dbReference type="GO" id="GO:0050661">
    <property type="term" value="F:NADP binding"/>
    <property type="evidence" value="ECO:0007669"/>
    <property type="project" value="InterPro"/>
</dbReference>
<dbReference type="EMBL" id="ASHL01000008">
    <property type="protein sequence ID" value="EPD12561.1"/>
    <property type="molecule type" value="Genomic_DNA"/>
</dbReference>
<dbReference type="NCBIfam" id="NF004976">
    <property type="entry name" value="PRK06349.1"/>
    <property type="match status" value="1"/>
</dbReference>
<dbReference type="InterPro" id="IPR036291">
    <property type="entry name" value="NAD(P)-bd_dom_sf"/>
</dbReference>
<dbReference type="Gene3D" id="3.40.50.720">
    <property type="entry name" value="NAD(P)-binding Rossmann-like Domain"/>
    <property type="match status" value="1"/>
</dbReference>
<evidence type="ECO:0000256" key="7">
    <source>
        <dbReference type="ARBA" id="ARBA00022605"/>
    </source>
</evidence>
<dbReference type="InterPro" id="IPR002912">
    <property type="entry name" value="ACT_dom"/>
</dbReference>
<keyword evidence="7" id="KW-0028">Amino-acid biosynthesis</keyword>
<keyword evidence="8" id="KW-0791">Threonine biosynthesis</keyword>
<accession>A0AB33YZG3</accession>
<dbReference type="FunFam" id="3.30.360.10:FF:000005">
    <property type="entry name" value="Homoserine dehydrogenase"/>
    <property type="match status" value="1"/>
</dbReference>
<comment type="cofactor">
    <cofactor evidence="1">
        <name>a metal cation</name>
        <dbReference type="ChEBI" id="CHEBI:25213"/>
    </cofactor>
</comment>
<keyword evidence="20" id="KW-1185">Reference proteome</keyword>
<reference evidence="19 20" key="1">
    <citation type="journal article" date="2013" name="Genome Announc.">
        <title>Genome Sequence of the Pyrene- and Fluoranthene-Degrading Bacterium Cycloclasticus sp. Strain PY97M.</title>
        <authorList>
            <person name="Cui Z."/>
            <person name="Xu G."/>
            <person name="Li Q."/>
            <person name="Gao W."/>
            <person name="Zheng L."/>
        </authorList>
    </citation>
    <scope>NUCLEOTIDE SEQUENCE [LARGE SCALE GENOMIC DNA]</scope>
    <source>
        <strain evidence="19 20">PY97M</strain>
    </source>
</reference>
<evidence type="ECO:0000256" key="13">
    <source>
        <dbReference type="ARBA" id="ARBA00023167"/>
    </source>
</evidence>
<evidence type="ECO:0000256" key="14">
    <source>
        <dbReference type="ARBA" id="ARBA00049031"/>
    </source>
</evidence>
<evidence type="ECO:0000256" key="16">
    <source>
        <dbReference type="PIRSR" id="PIRSR000098-2"/>
    </source>
</evidence>
<dbReference type="Pfam" id="PF03447">
    <property type="entry name" value="NAD_binding_3"/>
    <property type="match status" value="1"/>
</dbReference>
<dbReference type="GO" id="GO:0046872">
    <property type="term" value="F:metal ion binding"/>
    <property type="evidence" value="ECO:0007669"/>
    <property type="project" value="UniProtKB-KW"/>
</dbReference>
<feature type="binding site" evidence="16">
    <location>
        <position position="190"/>
    </location>
    <ligand>
        <name>L-homoserine</name>
        <dbReference type="ChEBI" id="CHEBI:57476"/>
    </ligand>
</feature>
<evidence type="ECO:0000256" key="17">
    <source>
        <dbReference type="RuleBase" id="RU004171"/>
    </source>
</evidence>
<dbReference type="FunFam" id="3.30.70.260:FF:000030">
    <property type="entry name" value="Homoserine dehydrogenase"/>
    <property type="match status" value="1"/>
</dbReference>
<feature type="active site" description="Proton donor" evidence="15">
    <location>
        <position position="205"/>
    </location>
</feature>
<evidence type="ECO:0000256" key="8">
    <source>
        <dbReference type="ARBA" id="ARBA00022697"/>
    </source>
</evidence>
<name>A0AB33YZG3_9GAMM</name>
<dbReference type="SUPFAM" id="SSF51735">
    <property type="entry name" value="NAD(P)-binding Rossmann-fold domains"/>
    <property type="match status" value="1"/>
</dbReference>
<dbReference type="Gene3D" id="3.30.360.10">
    <property type="entry name" value="Dihydrodipicolinate Reductase, domain 2"/>
    <property type="match status" value="1"/>
</dbReference>
<keyword evidence="10 16" id="KW-0521">NADP</keyword>
<dbReference type="EC" id="1.1.1.3" evidence="5"/>
<dbReference type="InterPro" id="IPR016204">
    <property type="entry name" value="HDH"/>
</dbReference>
<evidence type="ECO:0000256" key="11">
    <source>
        <dbReference type="ARBA" id="ARBA00023002"/>
    </source>
</evidence>
<evidence type="ECO:0000256" key="2">
    <source>
        <dbReference type="ARBA" id="ARBA00005056"/>
    </source>
</evidence>
<dbReference type="GO" id="GO:0004412">
    <property type="term" value="F:homoserine dehydrogenase activity"/>
    <property type="evidence" value="ECO:0007669"/>
    <property type="project" value="UniProtKB-EC"/>
</dbReference>
<dbReference type="PROSITE" id="PS01042">
    <property type="entry name" value="HOMOSER_DHGENASE"/>
    <property type="match status" value="1"/>
</dbReference>
<evidence type="ECO:0000256" key="12">
    <source>
        <dbReference type="ARBA" id="ARBA00023027"/>
    </source>
</evidence>
<evidence type="ECO:0000313" key="20">
    <source>
        <dbReference type="Proteomes" id="UP000015462"/>
    </source>
</evidence>
<feature type="domain" description="ACT" evidence="18">
    <location>
        <begin position="355"/>
        <end position="431"/>
    </location>
</feature>
<comment type="pathway">
    <text evidence="3">Amino-acid biosynthesis; L-methionine biosynthesis via de novo pathway; L-homoserine from L-aspartate: step 3/3.</text>
</comment>
<comment type="pathway">
    <text evidence="2">Amino-acid biosynthesis; L-threonine biosynthesis; L-threonine from L-aspartate: step 3/5.</text>
</comment>
<dbReference type="InterPro" id="IPR019811">
    <property type="entry name" value="HDH_CS"/>
</dbReference>
<dbReference type="Proteomes" id="UP000015462">
    <property type="component" value="Unassembled WGS sequence"/>
</dbReference>
<evidence type="ECO:0000313" key="19">
    <source>
        <dbReference type="EMBL" id="EPD12561.1"/>
    </source>
</evidence>
<evidence type="ECO:0000256" key="9">
    <source>
        <dbReference type="ARBA" id="ARBA00022723"/>
    </source>
</evidence>
<dbReference type="PROSITE" id="PS51671">
    <property type="entry name" value="ACT"/>
    <property type="match status" value="1"/>
</dbReference>
<dbReference type="FunFam" id="3.40.50.720:FF:000062">
    <property type="entry name" value="Homoserine dehydrogenase"/>
    <property type="match status" value="1"/>
</dbReference>
<dbReference type="Pfam" id="PF01842">
    <property type="entry name" value="ACT"/>
    <property type="match status" value="1"/>
</dbReference>
<dbReference type="PANTHER" id="PTHR43331">
    <property type="entry name" value="HOMOSERINE DEHYDROGENASE"/>
    <property type="match status" value="1"/>
</dbReference>
<comment type="catalytic activity">
    <reaction evidence="14">
        <text>L-homoserine + NAD(+) = L-aspartate 4-semialdehyde + NADH + H(+)</text>
        <dbReference type="Rhea" id="RHEA:15757"/>
        <dbReference type="ChEBI" id="CHEBI:15378"/>
        <dbReference type="ChEBI" id="CHEBI:57476"/>
        <dbReference type="ChEBI" id="CHEBI:57540"/>
        <dbReference type="ChEBI" id="CHEBI:57945"/>
        <dbReference type="ChEBI" id="CHEBI:537519"/>
        <dbReference type="EC" id="1.1.1.3"/>
    </reaction>
    <physiologicalReaction direction="right-to-left" evidence="14">
        <dbReference type="Rhea" id="RHEA:15759"/>
    </physiologicalReaction>
</comment>
<keyword evidence="9" id="KW-0479">Metal-binding</keyword>
<evidence type="ECO:0000256" key="1">
    <source>
        <dbReference type="ARBA" id="ARBA00001920"/>
    </source>
</evidence>
<dbReference type="CDD" id="cd04881">
    <property type="entry name" value="ACT_HSDH-Hom"/>
    <property type="match status" value="1"/>
</dbReference>
<evidence type="ECO:0000256" key="10">
    <source>
        <dbReference type="ARBA" id="ARBA00022857"/>
    </source>
</evidence>
<dbReference type="PIRSF" id="PIRSF000098">
    <property type="entry name" value="Homoser_dehydrog"/>
    <property type="match status" value="1"/>
</dbReference>